<accession>A0A7D5SW03</accession>
<proteinExistence type="predicted"/>
<dbReference type="GeneID" id="56083768"/>
<gene>
    <name evidence="2" type="ORF">HZS54_14225</name>
</gene>
<keyword evidence="1" id="KW-0812">Transmembrane</keyword>
<reference evidence="2 3" key="1">
    <citation type="submission" date="2020-07" db="EMBL/GenBank/DDBJ databases">
        <title>Halosimplex litoreum sp. nov. and Halosimplex rubrum sp. nov., isolated from different salt environments.</title>
        <authorList>
            <person name="Cui H."/>
        </authorList>
    </citation>
    <scope>NUCLEOTIDE SEQUENCE [LARGE SCALE GENOMIC DNA]</scope>
    <source>
        <strain evidence="2 3">R2</strain>
    </source>
</reference>
<evidence type="ECO:0000313" key="3">
    <source>
        <dbReference type="Proteomes" id="UP000509346"/>
    </source>
</evidence>
<keyword evidence="3" id="KW-1185">Reference proteome</keyword>
<evidence type="ECO:0000256" key="1">
    <source>
        <dbReference type="SAM" id="Phobius"/>
    </source>
</evidence>
<dbReference type="EMBL" id="CP058909">
    <property type="protein sequence ID" value="QLH82707.1"/>
    <property type="molecule type" value="Genomic_DNA"/>
</dbReference>
<dbReference type="RefSeq" id="WP_179917777.1">
    <property type="nucleotide sequence ID" value="NZ_CP058909.1"/>
</dbReference>
<name>A0A7D5SW03_9EURY</name>
<keyword evidence="1" id="KW-1133">Transmembrane helix</keyword>
<dbReference type="KEGG" id="hpel:HZS54_14225"/>
<dbReference type="OrthoDB" id="211202at2157"/>
<keyword evidence="1" id="KW-0472">Membrane</keyword>
<sequence>MVALDETTLGLAFAVLGVVFSIAWLALGLYGINSLREIRSALADDETDADGS</sequence>
<dbReference type="Proteomes" id="UP000509346">
    <property type="component" value="Chromosome"/>
</dbReference>
<protein>
    <submittedName>
        <fullName evidence="2">Uncharacterized protein</fullName>
    </submittedName>
</protein>
<dbReference type="AlphaFoldDB" id="A0A7D5SW03"/>
<organism evidence="2 3">
    <name type="scientific">Halosimplex pelagicum</name>
    <dbReference type="NCBI Taxonomy" id="869886"/>
    <lineage>
        <taxon>Archaea</taxon>
        <taxon>Methanobacteriati</taxon>
        <taxon>Methanobacteriota</taxon>
        <taxon>Stenosarchaea group</taxon>
        <taxon>Halobacteria</taxon>
        <taxon>Halobacteriales</taxon>
        <taxon>Haloarculaceae</taxon>
        <taxon>Halosimplex</taxon>
    </lineage>
</organism>
<feature type="transmembrane region" description="Helical" evidence="1">
    <location>
        <begin position="12"/>
        <end position="32"/>
    </location>
</feature>
<evidence type="ECO:0000313" key="2">
    <source>
        <dbReference type="EMBL" id="QLH82707.1"/>
    </source>
</evidence>